<dbReference type="AlphaFoldDB" id="A0AAV7NWS3"/>
<evidence type="ECO:0000256" key="1">
    <source>
        <dbReference type="SAM" id="MobiDB-lite"/>
    </source>
</evidence>
<feature type="region of interest" description="Disordered" evidence="1">
    <location>
        <begin position="246"/>
        <end position="270"/>
    </location>
</feature>
<sequence length="312" mass="34652">MKHQEGGVNETSTMAGQQLVDENKTPMDTNYFTRARLGAGEGDEEGDSIILLDNRASQAPATMLCLTLEHITVPRLTQTEYKREYRQELEQELDSTRGITSFGMGSSINEELAVFGRMSAGTASTVKTMTKTTTRNVPCGGTKRSNLYPVSPEYELEESGPASIRWIVNLEPGKTMMESPSGNNRVIVVETHQQPQPQIEVVQANESTDKGRACSTLLHGLMKASQKWPTILEQDDWPLREISMGALSTEEGTKKPKEEKPLQNNTHKDRGDVLRPEFIKEAINASLLAAVKALTWQSHTMEIHLELTHMLA</sequence>
<feature type="compositionally biased region" description="Basic and acidic residues" evidence="1">
    <location>
        <begin position="251"/>
        <end position="270"/>
    </location>
</feature>
<evidence type="ECO:0000313" key="2">
    <source>
        <dbReference type="EMBL" id="KAJ1119425.1"/>
    </source>
</evidence>
<evidence type="ECO:0000313" key="3">
    <source>
        <dbReference type="Proteomes" id="UP001066276"/>
    </source>
</evidence>
<dbReference type="Proteomes" id="UP001066276">
    <property type="component" value="Chromosome 8"/>
</dbReference>
<accession>A0AAV7NWS3</accession>
<reference evidence="2" key="1">
    <citation type="journal article" date="2022" name="bioRxiv">
        <title>Sequencing and chromosome-scale assembly of the giantPleurodeles waltlgenome.</title>
        <authorList>
            <person name="Brown T."/>
            <person name="Elewa A."/>
            <person name="Iarovenko S."/>
            <person name="Subramanian E."/>
            <person name="Araus A.J."/>
            <person name="Petzold A."/>
            <person name="Susuki M."/>
            <person name="Suzuki K.-i.T."/>
            <person name="Hayashi T."/>
            <person name="Toyoda A."/>
            <person name="Oliveira C."/>
            <person name="Osipova E."/>
            <person name="Leigh N.D."/>
            <person name="Simon A."/>
            <person name="Yun M.H."/>
        </authorList>
    </citation>
    <scope>NUCLEOTIDE SEQUENCE</scope>
    <source>
        <strain evidence="2">20211129_DDA</strain>
        <tissue evidence="2">Liver</tissue>
    </source>
</reference>
<proteinExistence type="predicted"/>
<organism evidence="2 3">
    <name type="scientific">Pleurodeles waltl</name>
    <name type="common">Iberian ribbed newt</name>
    <dbReference type="NCBI Taxonomy" id="8319"/>
    <lineage>
        <taxon>Eukaryota</taxon>
        <taxon>Metazoa</taxon>
        <taxon>Chordata</taxon>
        <taxon>Craniata</taxon>
        <taxon>Vertebrata</taxon>
        <taxon>Euteleostomi</taxon>
        <taxon>Amphibia</taxon>
        <taxon>Batrachia</taxon>
        <taxon>Caudata</taxon>
        <taxon>Salamandroidea</taxon>
        <taxon>Salamandridae</taxon>
        <taxon>Pleurodelinae</taxon>
        <taxon>Pleurodeles</taxon>
    </lineage>
</organism>
<keyword evidence="3" id="KW-1185">Reference proteome</keyword>
<name>A0AAV7NWS3_PLEWA</name>
<comment type="caution">
    <text evidence="2">The sequence shown here is derived from an EMBL/GenBank/DDBJ whole genome shotgun (WGS) entry which is preliminary data.</text>
</comment>
<protein>
    <submittedName>
        <fullName evidence="2">Uncharacterized protein</fullName>
    </submittedName>
</protein>
<dbReference type="EMBL" id="JANPWB010000012">
    <property type="protein sequence ID" value="KAJ1119425.1"/>
    <property type="molecule type" value="Genomic_DNA"/>
</dbReference>
<gene>
    <name evidence="2" type="ORF">NDU88_007611</name>
</gene>